<keyword evidence="3" id="KW-1185">Reference proteome</keyword>
<dbReference type="EMBL" id="JAMZFT010000001">
    <property type="protein sequence ID" value="MCP1335447.1"/>
    <property type="molecule type" value="Genomic_DNA"/>
</dbReference>
<protein>
    <submittedName>
        <fullName evidence="2">CoA transferase</fullName>
    </submittedName>
</protein>
<accession>A0A9J6PFQ2</accession>
<keyword evidence="2" id="KW-0808">Transferase</keyword>
<evidence type="ECO:0000313" key="2">
    <source>
        <dbReference type="EMBL" id="MCP1335447.1"/>
    </source>
</evidence>
<dbReference type="Gene3D" id="3.40.50.10540">
    <property type="entry name" value="Crotonobetainyl-coa:carnitine coa-transferase, domain 1"/>
    <property type="match status" value="1"/>
</dbReference>
<dbReference type="Gene3D" id="3.30.1540.10">
    <property type="entry name" value="formyl-coa transferase, domain 3"/>
    <property type="match status" value="1"/>
</dbReference>
<proteinExistence type="predicted"/>
<organism evidence="2 3">
    <name type="scientific">Futiania mangrovi</name>
    <dbReference type="NCBI Taxonomy" id="2959716"/>
    <lineage>
        <taxon>Bacteria</taxon>
        <taxon>Pseudomonadati</taxon>
        <taxon>Pseudomonadota</taxon>
        <taxon>Alphaproteobacteria</taxon>
        <taxon>Futianiales</taxon>
        <taxon>Futianiaceae</taxon>
        <taxon>Futiania</taxon>
    </lineage>
</organism>
<dbReference type="SUPFAM" id="SSF89796">
    <property type="entry name" value="CoA-transferase family III (CaiB/BaiF)"/>
    <property type="match status" value="1"/>
</dbReference>
<evidence type="ECO:0000313" key="3">
    <source>
        <dbReference type="Proteomes" id="UP001055804"/>
    </source>
</evidence>
<comment type="caution">
    <text evidence="2">The sequence shown here is derived from an EMBL/GenBank/DDBJ whole genome shotgun (WGS) entry which is preliminary data.</text>
</comment>
<reference evidence="2" key="1">
    <citation type="submission" date="2022-06" db="EMBL/GenBank/DDBJ databases">
        <title>Isolation and Genomics of Futiania mangrovii gen. nov., sp. nov., a Rare and Metabolically-versatile member in the Class Alphaproteobacteria.</title>
        <authorList>
            <person name="Liu L."/>
            <person name="Huang W.-C."/>
            <person name="Pan J."/>
            <person name="Li J."/>
            <person name="Huang Y."/>
            <person name="Du H."/>
            <person name="Liu Y."/>
            <person name="Li M."/>
        </authorList>
    </citation>
    <scope>NUCLEOTIDE SEQUENCE</scope>
    <source>
        <strain evidence="2">FT118</strain>
    </source>
</reference>
<dbReference type="Proteomes" id="UP001055804">
    <property type="component" value="Unassembled WGS sequence"/>
</dbReference>
<name>A0A9J6PFQ2_9PROT</name>
<feature type="region of interest" description="Disordered" evidence="1">
    <location>
        <begin position="337"/>
        <end position="361"/>
    </location>
</feature>
<dbReference type="PANTHER" id="PTHR48228">
    <property type="entry name" value="SUCCINYL-COA--D-CITRAMALATE COA-TRANSFERASE"/>
    <property type="match status" value="1"/>
</dbReference>
<dbReference type="InterPro" id="IPR003673">
    <property type="entry name" value="CoA-Trfase_fam_III"/>
</dbReference>
<dbReference type="Pfam" id="PF02515">
    <property type="entry name" value="CoA_transf_3"/>
    <property type="match status" value="1"/>
</dbReference>
<dbReference type="InterPro" id="IPR050509">
    <property type="entry name" value="CoA-transferase_III"/>
</dbReference>
<dbReference type="PANTHER" id="PTHR48228:SF5">
    <property type="entry name" value="ALPHA-METHYLACYL-COA RACEMASE"/>
    <property type="match status" value="1"/>
</dbReference>
<dbReference type="GO" id="GO:0016740">
    <property type="term" value="F:transferase activity"/>
    <property type="evidence" value="ECO:0007669"/>
    <property type="project" value="UniProtKB-KW"/>
</dbReference>
<dbReference type="InterPro" id="IPR023606">
    <property type="entry name" value="CoA-Trfase_III_dom_1_sf"/>
</dbReference>
<gene>
    <name evidence="2" type="ORF">NJQ99_03400</name>
</gene>
<dbReference type="AlphaFoldDB" id="A0A9J6PFQ2"/>
<sequence>MTRRGMGPLAGMKIIEFGGIGPGPFAAMMLSDMGADVLRLDRTAPSGLGVPRAIEHDTTRRGRLSVAVDLKAKGARELVLRLLKDADGLIEGFRPGVMERLGLGPADVHAVNPRLVYGRMTGWGQTGPLAPAVGHDINYLAISGALSMIGRQGQPPAIPLNLVADLGGGALYLVVGMLAALHSARSTGKGQVVDAAIVDGISSLLTTYYGYHAAGTWRHRLESNVIDGGAPWYNVYETKDRKYVSVGAVEGKFYKDLLKGMGLADADLPDQYDRDSWPAMKVRFAEVFATKTREEWDAEMEGLDACYAPVLSLPEAMTHPHNVARGMVRDVNGIDHPAPAPRFDVTPADIKGPPRPEGADTDAGLDAWGVSAEEREALRQAGVIG</sequence>
<evidence type="ECO:0000256" key="1">
    <source>
        <dbReference type="SAM" id="MobiDB-lite"/>
    </source>
</evidence>
<dbReference type="InterPro" id="IPR044855">
    <property type="entry name" value="CoA-Trfase_III_dom3_sf"/>
</dbReference>